<reference evidence="2 4" key="1">
    <citation type="submission" date="2024-02" db="EMBL/GenBank/DDBJ databases">
        <title>Lysobacter Genome Sequencing and Mining.</title>
        <authorList>
            <person name="Bierman J."/>
            <person name="Walker M.C."/>
        </authorList>
    </citation>
    <scope>NUCLEOTIDE SEQUENCE [LARGE SCALE GENOMIC DNA]</scope>
    <source>
        <strain evidence="2 4">PB6250</strain>
    </source>
</reference>
<dbReference type="EMBL" id="JBANDL010000002">
    <property type="protein sequence ID" value="MEI2457308.1"/>
    <property type="molecule type" value="Genomic_DNA"/>
</dbReference>
<dbReference type="InterPro" id="IPR036513">
    <property type="entry name" value="STAS_dom_sf"/>
</dbReference>
<dbReference type="AlphaFoldDB" id="A0AAU8MUL7"/>
<protein>
    <submittedName>
        <fullName evidence="3">STAS domain-containing protein</fullName>
    </submittedName>
</protein>
<keyword evidence="4" id="KW-1185">Reference proteome</keyword>
<dbReference type="InterPro" id="IPR058548">
    <property type="entry name" value="MlaB-like_STAS"/>
</dbReference>
<dbReference type="InterPro" id="IPR002645">
    <property type="entry name" value="STAS_dom"/>
</dbReference>
<name>A0AAU8MUL7_9GAMM</name>
<feature type="domain" description="STAS" evidence="1">
    <location>
        <begin position="15"/>
        <end position="62"/>
    </location>
</feature>
<sequence>MAGAPASVRKDGDALSFAGALDRTAAATLWPQARALAPGARRFDLSAVSSVDSAGLALLAELASLAPGVEVIGTPPGLTELRAAYRLDDALGFGR</sequence>
<dbReference type="Proteomes" id="UP001387215">
    <property type="component" value="Unassembled WGS sequence"/>
</dbReference>
<gene>
    <name evidence="3" type="ORF">ABU614_05710</name>
    <name evidence="2" type="ORF">V2J18_21870</name>
</gene>
<dbReference type="SUPFAM" id="SSF52091">
    <property type="entry name" value="SpoIIaa-like"/>
    <property type="match status" value="1"/>
</dbReference>
<dbReference type="PROSITE" id="PS50801">
    <property type="entry name" value="STAS"/>
    <property type="match status" value="1"/>
</dbReference>
<evidence type="ECO:0000313" key="4">
    <source>
        <dbReference type="Proteomes" id="UP001387215"/>
    </source>
</evidence>
<evidence type="ECO:0000259" key="1">
    <source>
        <dbReference type="PROSITE" id="PS50801"/>
    </source>
</evidence>
<accession>A0AAU8MUL7</accession>
<proteinExistence type="predicted"/>
<dbReference type="EMBL" id="CP159925">
    <property type="protein sequence ID" value="XCO76286.1"/>
    <property type="molecule type" value="Genomic_DNA"/>
</dbReference>
<evidence type="ECO:0000313" key="2">
    <source>
        <dbReference type="EMBL" id="MEI2457308.1"/>
    </source>
</evidence>
<organism evidence="3">
    <name type="scientific">Lysobacter firmicutimachus</name>
    <dbReference type="NCBI Taxonomy" id="1792846"/>
    <lineage>
        <taxon>Bacteria</taxon>
        <taxon>Pseudomonadati</taxon>
        <taxon>Pseudomonadota</taxon>
        <taxon>Gammaproteobacteria</taxon>
        <taxon>Lysobacterales</taxon>
        <taxon>Lysobacteraceae</taxon>
        <taxon>Lysobacter</taxon>
    </lineage>
</organism>
<dbReference type="Pfam" id="PF13466">
    <property type="entry name" value="STAS_2"/>
    <property type="match status" value="1"/>
</dbReference>
<reference evidence="3" key="2">
    <citation type="submission" date="2024-06" db="EMBL/GenBank/DDBJ databases">
        <authorList>
            <person name="Li S."/>
        </authorList>
    </citation>
    <scope>NUCLEOTIDE SEQUENCE</scope>
    <source>
        <strain evidence="3">SR10</strain>
    </source>
</reference>
<dbReference type="Gene3D" id="3.30.750.24">
    <property type="entry name" value="STAS domain"/>
    <property type="match status" value="1"/>
</dbReference>
<evidence type="ECO:0000313" key="3">
    <source>
        <dbReference type="EMBL" id="XCO76286.1"/>
    </source>
</evidence>
<dbReference type="RefSeq" id="WP_064748504.1">
    <property type="nucleotide sequence ID" value="NZ_CP159925.1"/>
</dbReference>